<dbReference type="Gene3D" id="1.20.5.170">
    <property type="match status" value="1"/>
</dbReference>
<dbReference type="NCBIfam" id="TIGR00750">
    <property type="entry name" value="lao"/>
    <property type="match status" value="1"/>
</dbReference>
<dbReference type="Proteomes" id="UP001642483">
    <property type="component" value="Unassembled WGS sequence"/>
</dbReference>
<dbReference type="Gene3D" id="3.40.50.300">
    <property type="entry name" value="P-loop containing nucleotide triphosphate hydrolases"/>
    <property type="match status" value="1"/>
</dbReference>
<evidence type="ECO:0000313" key="3">
    <source>
        <dbReference type="Proteomes" id="UP001642483"/>
    </source>
</evidence>
<evidence type="ECO:0000313" key="2">
    <source>
        <dbReference type="EMBL" id="CAK8688427.1"/>
    </source>
</evidence>
<protein>
    <recommendedName>
        <fullName evidence="4">Methylmalonic aciduria type A protein, mitochondrial</fullName>
    </recommendedName>
</protein>
<dbReference type="NCBIfam" id="NF006958">
    <property type="entry name" value="PRK09435.1"/>
    <property type="match status" value="1"/>
</dbReference>
<sequence length="421" mass="47194">MLLKISNLQKTLFLRKLRSVFQHKTVKFSCASSHGDYKFKDTPKVSYEGLYVQDLQNLTEHFDESSFEYRTVQRLYQGLCSSDRASLAESITLVESGNSTKKHMGQTLLQSVMSQMKSSPRESNLTKFFEENVTEKKDTRTELRTMRIGITGPPGAGKSTFIENFGIYLTKKLGLKVAVLAVDPSSNRTGGSLLGDKTRMSQLSVEPMAYVRPSPSQGELGGVARNTMEALLLCEGAGYDVMIIETVGVGQSEVAVADMTDMFVLLIPPAGGDELQGLKRGIIENCDFVLVNKADGDLLPAARKIQTEYTSALKFIPRKHEEWRTRVRRVSSLNGDGIDDLWLLMIDFYSALLASGKFESMRMQQRKIWMWHHIHSDILQRFKKNLSVTEKLHSLTKLVENGDVTPGVASDILLDNFFNKN</sequence>
<keyword evidence="3" id="KW-1185">Reference proteome</keyword>
<dbReference type="InterPro" id="IPR027417">
    <property type="entry name" value="P-loop_NTPase"/>
</dbReference>
<comment type="caution">
    <text evidence="2">The sequence shown here is derived from an EMBL/GenBank/DDBJ whole genome shotgun (WGS) entry which is preliminary data.</text>
</comment>
<name>A0ABP0G9G7_CLALP</name>
<dbReference type="CDD" id="cd03114">
    <property type="entry name" value="MMAA-like"/>
    <property type="match status" value="1"/>
</dbReference>
<proteinExistence type="inferred from homology"/>
<evidence type="ECO:0008006" key="4">
    <source>
        <dbReference type="Google" id="ProtNLM"/>
    </source>
</evidence>
<dbReference type="Pfam" id="PF03308">
    <property type="entry name" value="MeaB"/>
    <property type="match status" value="1"/>
</dbReference>
<dbReference type="EMBL" id="CAWYQH010000108">
    <property type="protein sequence ID" value="CAK8688427.1"/>
    <property type="molecule type" value="Genomic_DNA"/>
</dbReference>
<dbReference type="PANTHER" id="PTHR23408">
    <property type="entry name" value="METHYLMALONYL-COA MUTASE"/>
    <property type="match status" value="1"/>
</dbReference>
<accession>A0ABP0G9G7</accession>
<dbReference type="InterPro" id="IPR005129">
    <property type="entry name" value="GTPase_ArgK"/>
</dbReference>
<dbReference type="PANTHER" id="PTHR23408:SF3">
    <property type="entry name" value="METHYLMALONIC ACIDURIA TYPE A PROTEIN, MITOCHONDRIAL"/>
    <property type="match status" value="1"/>
</dbReference>
<comment type="similarity">
    <text evidence="1">Belongs to the SIMIBI class G3E GTPase family. ArgK/MeaB subfamily.</text>
</comment>
<gene>
    <name evidence="2" type="ORF">CVLEPA_LOCUS20447</name>
</gene>
<organism evidence="2 3">
    <name type="scientific">Clavelina lepadiformis</name>
    <name type="common">Light-bulb sea squirt</name>
    <name type="synonym">Ascidia lepadiformis</name>
    <dbReference type="NCBI Taxonomy" id="159417"/>
    <lineage>
        <taxon>Eukaryota</taxon>
        <taxon>Metazoa</taxon>
        <taxon>Chordata</taxon>
        <taxon>Tunicata</taxon>
        <taxon>Ascidiacea</taxon>
        <taxon>Aplousobranchia</taxon>
        <taxon>Clavelinidae</taxon>
        <taxon>Clavelina</taxon>
    </lineage>
</organism>
<evidence type="ECO:0000256" key="1">
    <source>
        <dbReference type="ARBA" id="ARBA00009625"/>
    </source>
</evidence>
<reference evidence="2 3" key="1">
    <citation type="submission" date="2024-02" db="EMBL/GenBank/DDBJ databases">
        <authorList>
            <person name="Daric V."/>
            <person name="Darras S."/>
        </authorList>
    </citation>
    <scope>NUCLEOTIDE SEQUENCE [LARGE SCALE GENOMIC DNA]</scope>
</reference>
<dbReference type="SUPFAM" id="SSF52540">
    <property type="entry name" value="P-loop containing nucleoside triphosphate hydrolases"/>
    <property type="match status" value="1"/>
</dbReference>
<dbReference type="Gene3D" id="1.10.287.130">
    <property type="match status" value="1"/>
</dbReference>